<name>A0A160T4X8_9CHLR</name>
<dbReference type="Proteomes" id="UP000215027">
    <property type="component" value="Chromosome I"/>
</dbReference>
<evidence type="ECO:0000313" key="1">
    <source>
        <dbReference type="EMBL" id="CUS05401.2"/>
    </source>
</evidence>
<sequence length="461" mass="49732">MAVTLKIDRDTGGAGIDFINNPAYRVTSWAPAVATRRVGELGGRGPYGEVVEEMTLFIGATPSPTPSTPAQNLSRLFSLMDQAERWSRGERVAPVKLVVKMTATSPELSAVILGPASPGEAMIELPPRYGDAAAMGALDPVILRFRRSALWLGDSETKTTPTGANPATLTATGFIPRGDIAPLKIELLNISVPQSNRGVNGFILTAWFDKQIVVIDSESFTDTADTATVSDAANFAMSGNVKRFTPDTSGGPLGFMDLGRVNVAALVDLNFARRWGLFVNCRNNSATNTFYLQPEAREYYNGGRFIQFPRLAIPPTSTFPQWLYVGSVTTKYPLKSIELWGASDTNDGTLDIDSVVLLALDNPDTSRAIALTNNQSFPTYPGDLIIDHQLNAELTPLVVFDTVDEFTLNYRGDATIFATAGTVAACLLATDGSKWRLTNNGGSVQSLAFRITRTNGYLTLE</sequence>
<keyword evidence="2" id="KW-1185">Reference proteome</keyword>
<accession>A0A160T4X8</accession>
<dbReference type="AlphaFoldDB" id="A0A160T4X8"/>
<dbReference type="KEGG" id="pbf:CFX0092_A3523"/>
<reference evidence="1" key="1">
    <citation type="submission" date="2016-01" db="EMBL/GenBank/DDBJ databases">
        <authorList>
            <person name="Mcilroy J.S."/>
            <person name="Karst M S."/>
            <person name="Albertsen M."/>
        </authorList>
    </citation>
    <scope>NUCLEOTIDE SEQUENCE</scope>
    <source>
        <strain evidence="1">Cfx-K</strain>
    </source>
</reference>
<dbReference type="EMBL" id="LN890655">
    <property type="protein sequence ID" value="CUS05401.2"/>
    <property type="molecule type" value="Genomic_DNA"/>
</dbReference>
<gene>
    <name evidence="1" type="ORF">CFX0092_A3523</name>
</gene>
<protein>
    <submittedName>
        <fullName evidence="1">Uncharacterized protein</fullName>
    </submittedName>
</protein>
<dbReference type="RefSeq" id="WP_095044619.1">
    <property type="nucleotide sequence ID" value="NZ_LN890655.1"/>
</dbReference>
<evidence type="ECO:0000313" key="2">
    <source>
        <dbReference type="Proteomes" id="UP000215027"/>
    </source>
</evidence>
<organism evidence="1 2">
    <name type="scientific">Candidatus Promineifilum breve</name>
    <dbReference type="NCBI Taxonomy" id="1806508"/>
    <lineage>
        <taxon>Bacteria</taxon>
        <taxon>Bacillati</taxon>
        <taxon>Chloroflexota</taxon>
        <taxon>Ardenticatenia</taxon>
        <taxon>Candidatus Promineifilales</taxon>
        <taxon>Candidatus Promineifilaceae</taxon>
        <taxon>Candidatus Promineifilum</taxon>
    </lineage>
</organism>
<proteinExistence type="predicted"/>